<evidence type="ECO:0000256" key="2">
    <source>
        <dbReference type="ARBA" id="ARBA00004572"/>
    </source>
</evidence>
<evidence type="ECO:0000313" key="14">
    <source>
        <dbReference type="WBParaSite" id="ACRNAN_scaffold3771.g17051.t1"/>
    </source>
</evidence>
<sequence>MDIATIVDEWIDPADLVKFQRTYEDQSRRGNPSAVAVFNYAHALIKSTKEDVKTGIFLLEGLLKRSEEDIPKRDYVYYLAIAHTRLKEYDRALDYINLLLSVETHNRQAAELKALIEKRMKRDGIVGLAVLGLGGVGAVVAGFVAAAFLSRRTAH</sequence>
<dbReference type="GO" id="GO:0000422">
    <property type="term" value="P:autophagy of mitochondrion"/>
    <property type="evidence" value="ECO:0007669"/>
    <property type="project" value="TreeGrafter"/>
</dbReference>
<dbReference type="Pfam" id="PF14852">
    <property type="entry name" value="Fis1_TPR_N"/>
    <property type="match status" value="1"/>
</dbReference>
<name>A0A914DSW2_9BILA</name>
<keyword evidence="5" id="KW-0053">Apoptosis</keyword>
<dbReference type="GO" id="GO:0000266">
    <property type="term" value="P:mitochondrial fission"/>
    <property type="evidence" value="ECO:0007669"/>
    <property type="project" value="UniProtKB-UniRule"/>
</dbReference>
<keyword evidence="6 11" id="KW-1000">Mitochondrion outer membrane</keyword>
<comment type="domain">
    <text evidence="11">The C-terminus is required for mitochondrial localization, while the N-terminus is necessary for mitochondrial fission.</text>
</comment>
<dbReference type="Proteomes" id="UP000887540">
    <property type="component" value="Unplaced"/>
</dbReference>
<evidence type="ECO:0000256" key="5">
    <source>
        <dbReference type="ARBA" id="ARBA00022703"/>
    </source>
</evidence>
<keyword evidence="4 12" id="KW-0812">Transmembrane</keyword>
<dbReference type="PANTHER" id="PTHR13247:SF0">
    <property type="entry name" value="MITOCHONDRIAL FISSION 1 PROTEIN"/>
    <property type="match status" value="1"/>
</dbReference>
<comment type="subcellular location">
    <subcellularLocation>
        <location evidence="2">Mitochondrion outer membrane</location>
        <topology evidence="2">Single-pass membrane protein</topology>
    </subcellularLocation>
    <subcellularLocation>
        <location evidence="1">Peroxisome membrane</location>
        <topology evidence="1">Single-pass membrane protein</topology>
    </subcellularLocation>
</comment>
<comment type="similarity">
    <text evidence="3 11">Belongs to the FIS1 family.</text>
</comment>
<dbReference type="InterPro" id="IPR033745">
    <property type="entry name" value="Fis1_cytosol"/>
</dbReference>
<reference evidence="14" key="1">
    <citation type="submission" date="2022-11" db="UniProtKB">
        <authorList>
            <consortium name="WormBaseParasite"/>
        </authorList>
    </citation>
    <scope>IDENTIFICATION</scope>
</reference>
<dbReference type="AlphaFoldDB" id="A0A914DSW2"/>
<proteinExistence type="inferred from homology"/>
<keyword evidence="10" id="KW-0576">Peroxisome</keyword>
<evidence type="ECO:0000256" key="1">
    <source>
        <dbReference type="ARBA" id="ARBA00004549"/>
    </source>
</evidence>
<dbReference type="GO" id="GO:0043653">
    <property type="term" value="P:mitochondrial fragmentation involved in apoptotic process"/>
    <property type="evidence" value="ECO:0007669"/>
    <property type="project" value="TreeGrafter"/>
</dbReference>
<evidence type="ECO:0000256" key="11">
    <source>
        <dbReference type="PIRNR" id="PIRNR008835"/>
    </source>
</evidence>
<organism evidence="13 14">
    <name type="scientific">Acrobeloides nanus</name>
    <dbReference type="NCBI Taxonomy" id="290746"/>
    <lineage>
        <taxon>Eukaryota</taxon>
        <taxon>Metazoa</taxon>
        <taxon>Ecdysozoa</taxon>
        <taxon>Nematoda</taxon>
        <taxon>Chromadorea</taxon>
        <taxon>Rhabditida</taxon>
        <taxon>Tylenchina</taxon>
        <taxon>Cephalobomorpha</taxon>
        <taxon>Cephaloboidea</taxon>
        <taxon>Cephalobidae</taxon>
        <taxon>Acrobeloides</taxon>
    </lineage>
</organism>
<dbReference type="CDD" id="cd12212">
    <property type="entry name" value="Fis1"/>
    <property type="match status" value="1"/>
</dbReference>
<feature type="transmembrane region" description="Helical" evidence="12">
    <location>
        <begin position="125"/>
        <end position="149"/>
    </location>
</feature>
<dbReference type="PANTHER" id="PTHR13247">
    <property type="entry name" value="TETRATRICOPEPTIDE REPEAT PROTEIN 11 TPR REPEAT PROTEIN 11"/>
    <property type="match status" value="1"/>
</dbReference>
<evidence type="ECO:0000256" key="7">
    <source>
        <dbReference type="ARBA" id="ARBA00022989"/>
    </source>
</evidence>
<dbReference type="SUPFAM" id="SSF48452">
    <property type="entry name" value="TPR-like"/>
    <property type="match status" value="1"/>
</dbReference>
<evidence type="ECO:0000256" key="12">
    <source>
        <dbReference type="SAM" id="Phobius"/>
    </source>
</evidence>
<evidence type="ECO:0000313" key="13">
    <source>
        <dbReference type="Proteomes" id="UP000887540"/>
    </source>
</evidence>
<dbReference type="PIRSF" id="PIRSF008835">
    <property type="entry name" value="TPR_repeat_11_Fis1"/>
    <property type="match status" value="1"/>
</dbReference>
<dbReference type="WBParaSite" id="ACRNAN_scaffold3771.g17051.t1">
    <property type="protein sequence ID" value="ACRNAN_scaffold3771.g17051.t1"/>
    <property type="gene ID" value="ACRNAN_scaffold3771.g17051"/>
</dbReference>
<keyword evidence="9 11" id="KW-0472">Membrane</keyword>
<evidence type="ECO:0000256" key="4">
    <source>
        <dbReference type="ARBA" id="ARBA00022692"/>
    </source>
</evidence>
<evidence type="ECO:0000256" key="8">
    <source>
        <dbReference type="ARBA" id="ARBA00023128"/>
    </source>
</evidence>
<keyword evidence="8 11" id="KW-0496">Mitochondrion</keyword>
<dbReference type="InterPro" id="IPR028061">
    <property type="entry name" value="Fis1_TPR_C"/>
</dbReference>
<dbReference type="Pfam" id="PF14853">
    <property type="entry name" value="Fis1_TPR_C"/>
    <property type="match status" value="1"/>
</dbReference>
<dbReference type="GO" id="GO:0016559">
    <property type="term" value="P:peroxisome fission"/>
    <property type="evidence" value="ECO:0007669"/>
    <property type="project" value="TreeGrafter"/>
</dbReference>
<dbReference type="FunFam" id="1.25.40.10:FF:000147">
    <property type="entry name" value="Mitochondrial fission 1 protein"/>
    <property type="match status" value="1"/>
</dbReference>
<protein>
    <recommendedName>
        <fullName evidence="11">Mitochondrial fission 1 protein</fullName>
    </recommendedName>
</protein>
<evidence type="ECO:0000256" key="6">
    <source>
        <dbReference type="ARBA" id="ARBA00022787"/>
    </source>
</evidence>
<accession>A0A914DSW2</accession>
<keyword evidence="7 12" id="KW-1133">Transmembrane helix</keyword>
<comment type="function">
    <text evidence="11">Involved in the fragmentation of the mitochondrial network and its perinuclear clustering.</text>
</comment>
<evidence type="ECO:0000256" key="9">
    <source>
        <dbReference type="ARBA" id="ARBA00023136"/>
    </source>
</evidence>
<dbReference type="GO" id="GO:0005778">
    <property type="term" value="C:peroxisomal membrane"/>
    <property type="evidence" value="ECO:0007669"/>
    <property type="project" value="UniProtKB-SubCell"/>
</dbReference>
<dbReference type="InterPro" id="IPR011990">
    <property type="entry name" value="TPR-like_helical_dom_sf"/>
</dbReference>
<dbReference type="Gene3D" id="1.25.40.10">
    <property type="entry name" value="Tetratricopeptide repeat domain"/>
    <property type="match status" value="1"/>
</dbReference>
<dbReference type="GO" id="GO:0005741">
    <property type="term" value="C:mitochondrial outer membrane"/>
    <property type="evidence" value="ECO:0007669"/>
    <property type="project" value="UniProtKB-SubCell"/>
</dbReference>
<keyword evidence="13" id="KW-1185">Reference proteome</keyword>
<evidence type="ECO:0000256" key="3">
    <source>
        <dbReference type="ARBA" id="ARBA00008937"/>
    </source>
</evidence>
<dbReference type="InterPro" id="IPR016543">
    <property type="entry name" value="Fis1"/>
</dbReference>
<dbReference type="InterPro" id="IPR028058">
    <property type="entry name" value="Fis1_TPR_N"/>
</dbReference>
<evidence type="ECO:0000256" key="10">
    <source>
        <dbReference type="ARBA" id="ARBA00023140"/>
    </source>
</evidence>